<keyword evidence="2" id="KW-1185">Reference proteome</keyword>
<organism evidence="1 2">
    <name type="scientific">Stentor coeruleus</name>
    <dbReference type="NCBI Taxonomy" id="5963"/>
    <lineage>
        <taxon>Eukaryota</taxon>
        <taxon>Sar</taxon>
        <taxon>Alveolata</taxon>
        <taxon>Ciliophora</taxon>
        <taxon>Postciliodesmatophora</taxon>
        <taxon>Heterotrichea</taxon>
        <taxon>Heterotrichida</taxon>
        <taxon>Stentoridae</taxon>
        <taxon>Stentor</taxon>
    </lineage>
</organism>
<proteinExistence type="predicted"/>
<comment type="caution">
    <text evidence="1">The sequence shown here is derived from an EMBL/GenBank/DDBJ whole genome shotgun (WGS) entry which is preliminary data.</text>
</comment>
<accession>A0A1R2CCW0</accession>
<gene>
    <name evidence="1" type="ORF">SteCoe_11657</name>
</gene>
<dbReference type="Proteomes" id="UP000187209">
    <property type="component" value="Unassembled WGS sequence"/>
</dbReference>
<dbReference type="OrthoDB" id="324228at2759"/>
<dbReference type="EMBL" id="MPUH01000195">
    <property type="protein sequence ID" value="OMJ86800.1"/>
    <property type="molecule type" value="Genomic_DNA"/>
</dbReference>
<dbReference type="AlphaFoldDB" id="A0A1R2CCW0"/>
<name>A0A1R2CCW0_9CILI</name>
<evidence type="ECO:0000313" key="2">
    <source>
        <dbReference type="Proteomes" id="UP000187209"/>
    </source>
</evidence>
<protein>
    <submittedName>
        <fullName evidence="1">Uncharacterized protein</fullName>
    </submittedName>
</protein>
<reference evidence="1 2" key="1">
    <citation type="submission" date="2016-11" db="EMBL/GenBank/DDBJ databases">
        <title>The macronuclear genome of Stentor coeruleus: a giant cell with tiny introns.</title>
        <authorList>
            <person name="Slabodnick M."/>
            <person name="Ruby J.G."/>
            <person name="Reiff S.B."/>
            <person name="Swart E.C."/>
            <person name="Gosai S."/>
            <person name="Prabakaran S."/>
            <person name="Witkowska E."/>
            <person name="Larue G.E."/>
            <person name="Fisher S."/>
            <person name="Freeman R.M."/>
            <person name="Gunawardena J."/>
            <person name="Chu W."/>
            <person name="Stover N.A."/>
            <person name="Gregory B.D."/>
            <person name="Nowacki M."/>
            <person name="Derisi J."/>
            <person name="Roy S.W."/>
            <person name="Marshall W.F."/>
            <person name="Sood P."/>
        </authorList>
    </citation>
    <scope>NUCLEOTIDE SEQUENCE [LARGE SCALE GENOMIC DNA]</scope>
    <source>
        <strain evidence="1">WM001</strain>
    </source>
</reference>
<sequence length="116" mass="13381">MYYQEFIAEEPVKRISDASTIDMECDSNDDTKTCFSEVLLTHPTQCMHLMIDISDEQKFLYSKLQTKLVDVYTSLEREIEPVCIRDLCYVAPKPVGLCSISNSCITRRRVMALKQC</sequence>
<evidence type="ECO:0000313" key="1">
    <source>
        <dbReference type="EMBL" id="OMJ86800.1"/>
    </source>
</evidence>